<evidence type="ECO:0000313" key="2">
    <source>
        <dbReference type="Proteomes" id="UP000004619"/>
    </source>
</evidence>
<dbReference type="AlphaFoldDB" id="C7H6T5"/>
<comment type="caution">
    <text evidence="1">The sequence shown here is derived from an EMBL/GenBank/DDBJ whole genome shotgun (WGS) entry which is preliminary data.</text>
</comment>
<protein>
    <submittedName>
        <fullName evidence="1">Uncharacterized protein</fullName>
    </submittedName>
</protein>
<keyword evidence="2" id="KW-1185">Reference proteome</keyword>
<sequence length="51" mass="5981">MFPIRNAVNTRLFGAYEPQKIIFDLSHYTKSRPAFKSGGFFAWIDRKEAEK</sequence>
<reference evidence="1" key="1">
    <citation type="submission" date="2009-08" db="EMBL/GenBank/DDBJ databases">
        <authorList>
            <person name="Weinstock G."/>
            <person name="Sodergren E."/>
            <person name="Clifton S."/>
            <person name="Fulton L."/>
            <person name="Fulton B."/>
            <person name="Courtney L."/>
            <person name="Fronick C."/>
            <person name="Harrison M."/>
            <person name="Strong C."/>
            <person name="Farmer C."/>
            <person name="Delahaunty K."/>
            <person name="Markovic C."/>
            <person name="Hall O."/>
            <person name="Minx P."/>
            <person name="Tomlinson C."/>
            <person name="Mitreva M."/>
            <person name="Nelson J."/>
            <person name="Hou S."/>
            <person name="Wollam A."/>
            <person name="Pepin K.H."/>
            <person name="Johnson M."/>
            <person name="Bhonagiri V."/>
            <person name="Nash W.E."/>
            <person name="Warren W."/>
            <person name="Chinwalla A."/>
            <person name="Mardis E.R."/>
            <person name="Wilson R.K."/>
        </authorList>
    </citation>
    <scope>NUCLEOTIDE SEQUENCE [LARGE SCALE GENOMIC DNA]</scope>
    <source>
        <strain evidence="1">A2-165</strain>
    </source>
</reference>
<dbReference type="STRING" id="411483.FAEPRAA2165_02031"/>
<gene>
    <name evidence="1" type="ORF">FAEPRAA2165_02031</name>
</gene>
<evidence type="ECO:0000313" key="1">
    <source>
        <dbReference type="EMBL" id="EEU96410.1"/>
    </source>
</evidence>
<proteinExistence type="predicted"/>
<dbReference type="EMBL" id="ACOP02000050">
    <property type="protein sequence ID" value="EEU96410.1"/>
    <property type="molecule type" value="Genomic_DNA"/>
</dbReference>
<dbReference type="eggNOG" id="ENOG502ZMXY">
    <property type="taxonomic scope" value="Bacteria"/>
</dbReference>
<dbReference type="HOGENOM" id="CLU_3099013_0_0_9"/>
<organism evidence="1 2">
    <name type="scientific">Faecalibacterium duncaniae (strain DSM 17677 / JCM 31915 / A2-165)</name>
    <name type="common">Faecalibacterium prausnitzii</name>
    <dbReference type="NCBI Taxonomy" id="411483"/>
    <lineage>
        <taxon>Bacteria</taxon>
        <taxon>Bacillati</taxon>
        <taxon>Bacillota</taxon>
        <taxon>Clostridia</taxon>
        <taxon>Eubacteriales</taxon>
        <taxon>Oscillospiraceae</taxon>
        <taxon>Faecalibacterium</taxon>
    </lineage>
</organism>
<accession>C7H6T5</accession>
<name>C7H6T5_FAED2</name>
<dbReference type="Proteomes" id="UP000004619">
    <property type="component" value="Unassembled WGS sequence"/>
</dbReference>